<dbReference type="EMBL" id="WOCA01000008">
    <property type="protein sequence ID" value="MUK89065.1"/>
    <property type="molecule type" value="Genomic_DNA"/>
</dbReference>
<evidence type="ECO:0000256" key="8">
    <source>
        <dbReference type="ARBA" id="ARBA00023316"/>
    </source>
</evidence>
<evidence type="ECO:0000256" key="4">
    <source>
        <dbReference type="ARBA" id="ARBA00022692"/>
    </source>
</evidence>
<feature type="topological domain" description="Extracellular" evidence="9">
    <location>
        <begin position="38"/>
        <end position="315"/>
    </location>
</feature>
<dbReference type="Gene3D" id="3.40.630.190">
    <property type="entry name" value="LCP protein"/>
    <property type="match status" value="1"/>
</dbReference>
<dbReference type="EC" id="2.7.8.-" evidence="9"/>
<sequence>MAESRVEKKQGKKKRKWLYWVGGIILGILLIGGGFLSYVYDKIGDTVSSMHDPLERDNDPNRQKEIESIFKDKKSMNVLLLGVDQRAGDKGRSDTMILLSLNPHTDSMIMLSIPRDTYVNIPGRGMDKINHAYAFGDVELSVQTVEEAFDLPIHFYSRVNMEGFQQGIDAIGGVTINNEQQFSQGGTNFSEGQIHLNGKEALDYIRMRKNDPRGDLGRNERQRKVITASLNEAASFSSITKVGEILNIVGGNVKTDLNMGNMQNLFTNYLGTRNNIKTLELNGSGQTIGGVWYYIVPDSEFERVTTEINNHMEEK</sequence>
<dbReference type="InterPro" id="IPR023734">
    <property type="entry name" value="TagU"/>
</dbReference>
<accession>A0A6N8FHY7</accession>
<comment type="subcellular location">
    <subcellularLocation>
        <location evidence="9">Cell membrane</location>
        <topology evidence="9">Single-pass type II membrane protein</topology>
    </subcellularLocation>
</comment>
<evidence type="ECO:0000256" key="5">
    <source>
        <dbReference type="ARBA" id="ARBA00022968"/>
    </source>
</evidence>
<evidence type="ECO:0000256" key="10">
    <source>
        <dbReference type="SAM" id="Phobius"/>
    </source>
</evidence>
<evidence type="ECO:0000256" key="9">
    <source>
        <dbReference type="HAMAP-Rule" id="MF_01140"/>
    </source>
</evidence>
<evidence type="ECO:0000256" key="2">
    <source>
        <dbReference type="ARBA" id="ARBA00022475"/>
    </source>
</evidence>
<keyword evidence="7 9" id="KW-0472">Membrane</keyword>
<evidence type="ECO:0000256" key="6">
    <source>
        <dbReference type="ARBA" id="ARBA00022989"/>
    </source>
</evidence>
<dbReference type="InterPro" id="IPR050922">
    <property type="entry name" value="LytR/CpsA/Psr_CW_biosynth"/>
</dbReference>
<evidence type="ECO:0000256" key="7">
    <source>
        <dbReference type="ARBA" id="ARBA00023136"/>
    </source>
</evidence>
<evidence type="ECO:0000259" key="11">
    <source>
        <dbReference type="Pfam" id="PF03816"/>
    </source>
</evidence>
<keyword evidence="8 9" id="KW-0961">Cell wall biogenesis/degradation</keyword>
<comment type="similarity">
    <text evidence="1 9">Belongs to the LytR/CpsA/Psr (LCP) family.</text>
</comment>
<dbReference type="InterPro" id="IPR004474">
    <property type="entry name" value="LytR_CpsA_psr"/>
</dbReference>
<dbReference type="PANTHER" id="PTHR33392:SF6">
    <property type="entry name" value="POLYISOPRENYL-TEICHOIC ACID--PEPTIDOGLYCAN TEICHOIC ACID TRANSFERASE TAGU"/>
    <property type="match status" value="1"/>
</dbReference>
<dbReference type="GO" id="GO:0016780">
    <property type="term" value="F:phosphotransferase activity, for other substituted phosphate groups"/>
    <property type="evidence" value="ECO:0007669"/>
    <property type="project" value="UniProtKB-UniRule"/>
</dbReference>
<feature type="transmembrane region" description="Helical" evidence="10">
    <location>
        <begin position="17"/>
        <end position="40"/>
    </location>
</feature>
<name>A0A6N8FHY7_9BACI</name>
<comment type="function">
    <text evidence="9">May catalyze the final step in cell wall teichoic acid biosynthesis, the transfer of the anionic cell wall polymers (APs) from their lipid-linked precursor to the cell wall peptidoglycan (PG).</text>
</comment>
<proteinExistence type="inferred from homology"/>
<dbReference type="AlphaFoldDB" id="A0A6N8FHY7"/>
<evidence type="ECO:0000313" key="12">
    <source>
        <dbReference type="EMBL" id="MUK89065.1"/>
    </source>
</evidence>
<evidence type="ECO:0000256" key="3">
    <source>
        <dbReference type="ARBA" id="ARBA00022679"/>
    </source>
</evidence>
<evidence type="ECO:0000256" key="1">
    <source>
        <dbReference type="ARBA" id="ARBA00006068"/>
    </source>
</evidence>
<dbReference type="GO" id="GO:0005886">
    <property type="term" value="C:plasma membrane"/>
    <property type="evidence" value="ECO:0007669"/>
    <property type="project" value="UniProtKB-SubCell"/>
</dbReference>
<keyword evidence="5 9" id="KW-0735">Signal-anchor</keyword>
<reference evidence="12 13" key="1">
    <citation type="submission" date="2019-11" db="EMBL/GenBank/DDBJ databases">
        <authorList>
            <person name="Li X."/>
        </authorList>
    </citation>
    <scope>NUCLEOTIDE SEQUENCE [LARGE SCALE GENOMIC DNA]</scope>
    <source>
        <strain evidence="12 13">L9</strain>
    </source>
</reference>
<dbReference type="NCBIfam" id="TIGR00350">
    <property type="entry name" value="lytR_cpsA_psr"/>
    <property type="match status" value="1"/>
</dbReference>
<dbReference type="GO" id="GO:0070726">
    <property type="term" value="P:cell wall assembly"/>
    <property type="evidence" value="ECO:0007669"/>
    <property type="project" value="UniProtKB-UniRule"/>
</dbReference>
<evidence type="ECO:0000313" key="13">
    <source>
        <dbReference type="Proteomes" id="UP000469125"/>
    </source>
</evidence>
<comment type="caution">
    <text evidence="12">The sequence shown here is derived from an EMBL/GenBank/DDBJ whole genome shotgun (WGS) entry which is preliminary data.</text>
</comment>
<feature type="domain" description="Cell envelope-related transcriptional attenuator" evidence="11">
    <location>
        <begin position="92"/>
        <end position="234"/>
    </location>
</feature>
<keyword evidence="13" id="KW-1185">Reference proteome</keyword>
<dbReference type="Proteomes" id="UP000469125">
    <property type="component" value="Unassembled WGS sequence"/>
</dbReference>
<keyword evidence="4 9" id="KW-0812">Transmembrane</keyword>
<dbReference type="PANTHER" id="PTHR33392">
    <property type="entry name" value="POLYISOPRENYL-TEICHOIC ACID--PEPTIDOGLYCAN TEICHOIC ACID TRANSFERASE TAGU"/>
    <property type="match status" value="1"/>
</dbReference>
<gene>
    <name evidence="9" type="primary">tagU</name>
    <name evidence="12" type="ORF">GMD78_11840</name>
</gene>
<keyword evidence="6 9" id="KW-1133">Transmembrane helix</keyword>
<comment type="pathway">
    <text evidence="9">Cell wall biogenesis.</text>
</comment>
<feature type="topological domain" description="Cytoplasmic" evidence="9">
    <location>
        <begin position="1"/>
        <end position="16"/>
    </location>
</feature>
<protein>
    <recommendedName>
        <fullName evidence="9">Polyisoprenyl-teichoic acid--peptidoglycan teichoic acid transferase TagU</fullName>
        <ecNumber evidence="9">2.7.8.-</ecNumber>
    </recommendedName>
</protein>
<keyword evidence="2 9" id="KW-1003">Cell membrane</keyword>
<dbReference type="Pfam" id="PF03816">
    <property type="entry name" value="LytR_cpsA_psr"/>
    <property type="match status" value="1"/>
</dbReference>
<dbReference type="HAMAP" id="MF_01140">
    <property type="entry name" value="TagU_transferase"/>
    <property type="match status" value="1"/>
</dbReference>
<organism evidence="12 13">
    <name type="scientific">Ornithinibacillus caprae</name>
    <dbReference type="NCBI Taxonomy" id="2678566"/>
    <lineage>
        <taxon>Bacteria</taxon>
        <taxon>Bacillati</taxon>
        <taxon>Bacillota</taxon>
        <taxon>Bacilli</taxon>
        <taxon>Bacillales</taxon>
        <taxon>Bacillaceae</taxon>
        <taxon>Ornithinibacillus</taxon>
    </lineage>
</organism>
<dbReference type="RefSeq" id="WP_343042280.1">
    <property type="nucleotide sequence ID" value="NZ_WOCA01000008.1"/>
</dbReference>
<keyword evidence="3 9" id="KW-0808">Transferase</keyword>